<evidence type="ECO:0000256" key="4">
    <source>
        <dbReference type="ARBA" id="ARBA00022692"/>
    </source>
</evidence>
<dbReference type="InterPro" id="IPR032818">
    <property type="entry name" value="DedA-like"/>
</dbReference>
<evidence type="ECO:0000256" key="5">
    <source>
        <dbReference type="ARBA" id="ARBA00022989"/>
    </source>
</evidence>
<evidence type="ECO:0000256" key="2">
    <source>
        <dbReference type="ARBA" id="ARBA00010792"/>
    </source>
</evidence>
<comment type="subcellular location">
    <subcellularLocation>
        <location evidence="1 7">Cell membrane</location>
        <topology evidence="1 7">Multi-pass membrane protein</topology>
    </subcellularLocation>
</comment>
<dbReference type="Pfam" id="PF09335">
    <property type="entry name" value="VTT_dom"/>
    <property type="match status" value="1"/>
</dbReference>
<keyword evidence="4 7" id="KW-0812">Transmembrane</keyword>
<gene>
    <name evidence="9" type="ORF">I2H38_09150</name>
</gene>
<feature type="transmembrane region" description="Helical" evidence="7">
    <location>
        <begin position="34"/>
        <end position="56"/>
    </location>
</feature>
<dbReference type="Proteomes" id="UP000599312">
    <property type="component" value="Unassembled WGS sequence"/>
</dbReference>
<feature type="transmembrane region" description="Helical" evidence="7">
    <location>
        <begin position="62"/>
        <end position="80"/>
    </location>
</feature>
<organism evidence="9 10">
    <name type="scientific">Microvirga alba</name>
    <dbReference type="NCBI Taxonomy" id="2791025"/>
    <lineage>
        <taxon>Bacteria</taxon>
        <taxon>Pseudomonadati</taxon>
        <taxon>Pseudomonadota</taxon>
        <taxon>Alphaproteobacteria</taxon>
        <taxon>Hyphomicrobiales</taxon>
        <taxon>Methylobacteriaceae</taxon>
        <taxon>Microvirga</taxon>
    </lineage>
</organism>
<dbReference type="InterPro" id="IPR032816">
    <property type="entry name" value="VTT_dom"/>
</dbReference>
<keyword evidence="6 7" id="KW-0472">Membrane</keyword>
<name>A0A931FPJ1_9HYPH</name>
<dbReference type="PANTHER" id="PTHR30353:SF15">
    <property type="entry name" value="INNER MEMBRANE PROTEIN YABI"/>
    <property type="match status" value="1"/>
</dbReference>
<evidence type="ECO:0000313" key="9">
    <source>
        <dbReference type="EMBL" id="MBF9233542.1"/>
    </source>
</evidence>
<evidence type="ECO:0000256" key="7">
    <source>
        <dbReference type="RuleBase" id="RU367016"/>
    </source>
</evidence>
<feature type="transmembrane region" description="Helical" evidence="7">
    <location>
        <begin position="153"/>
        <end position="172"/>
    </location>
</feature>
<evidence type="ECO:0000313" key="10">
    <source>
        <dbReference type="Proteomes" id="UP000599312"/>
    </source>
</evidence>
<dbReference type="AlphaFoldDB" id="A0A931FPJ1"/>
<dbReference type="PANTHER" id="PTHR30353">
    <property type="entry name" value="INNER MEMBRANE PROTEIN DEDA-RELATED"/>
    <property type="match status" value="1"/>
</dbReference>
<feature type="transmembrane region" description="Helical" evidence="7">
    <location>
        <begin position="129"/>
        <end position="147"/>
    </location>
</feature>
<dbReference type="EMBL" id="JADQDO010000003">
    <property type="protein sequence ID" value="MBF9233542.1"/>
    <property type="molecule type" value="Genomic_DNA"/>
</dbReference>
<dbReference type="GO" id="GO:0005886">
    <property type="term" value="C:plasma membrane"/>
    <property type="evidence" value="ECO:0007669"/>
    <property type="project" value="UniProtKB-SubCell"/>
</dbReference>
<keyword evidence="10" id="KW-1185">Reference proteome</keyword>
<keyword evidence="5 7" id="KW-1133">Transmembrane helix</keyword>
<accession>A0A931FPJ1</accession>
<dbReference type="RefSeq" id="WP_196271542.1">
    <property type="nucleotide sequence ID" value="NZ_JADQDO010000003.1"/>
</dbReference>
<sequence length="173" mass="18887">MDFASIKATIVEFVRDHEVYAPFILGLLTFGESLAFISLVLPTLTILVAIGFVLAAAEIPFWSAWLGAAAGAVIGNWVSFEVGRHFKTSAYHVWPLSKHPHLTVRGEDFFHRFGPWAVFFGRFFGPTRAVVGLIAGIFLMPGILFQAANFASASVWAFAILAPGAGLAKYLLW</sequence>
<evidence type="ECO:0000256" key="6">
    <source>
        <dbReference type="ARBA" id="ARBA00023136"/>
    </source>
</evidence>
<feature type="domain" description="VTT" evidence="8">
    <location>
        <begin position="41"/>
        <end position="164"/>
    </location>
</feature>
<comment type="caution">
    <text evidence="9">The sequence shown here is derived from an EMBL/GenBank/DDBJ whole genome shotgun (WGS) entry which is preliminary data.</text>
</comment>
<evidence type="ECO:0000256" key="3">
    <source>
        <dbReference type="ARBA" id="ARBA00022475"/>
    </source>
</evidence>
<reference evidence="9" key="1">
    <citation type="submission" date="2020-11" db="EMBL/GenBank/DDBJ databases">
        <authorList>
            <person name="Kim M.K."/>
        </authorList>
    </citation>
    <scope>NUCLEOTIDE SEQUENCE</scope>
    <source>
        <strain evidence="9">BT350</strain>
    </source>
</reference>
<comment type="similarity">
    <text evidence="2 7">Belongs to the DedA family.</text>
</comment>
<evidence type="ECO:0000256" key="1">
    <source>
        <dbReference type="ARBA" id="ARBA00004651"/>
    </source>
</evidence>
<evidence type="ECO:0000259" key="8">
    <source>
        <dbReference type="Pfam" id="PF09335"/>
    </source>
</evidence>
<keyword evidence="3 7" id="KW-1003">Cell membrane</keyword>
<protein>
    <submittedName>
        <fullName evidence="9">DedA family protein</fullName>
    </submittedName>
</protein>
<proteinExistence type="inferred from homology"/>